<dbReference type="RefSeq" id="WP_203147738.1">
    <property type="nucleotide sequence ID" value="NZ_JAEVHL010000021.1"/>
</dbReference>
<reference evidence="1 2" key="1">
    <citation type="submission" date="2021-01" db="EMBL/GenBank/DDBJ databases">
        <title>Draft genome sequence of Micromonospora sp. strain STR1s_6.</title>
        <authorList>
            <person name="Karlyshev A."/>
            <person name="Jawad R."/>
        </authorList>
    </citation>
    <scope>NUCLEOTIDE SEQUENCE [LARGE SCALE GENOMIC DNA]</scope>
    <source>
        <strain evidence="1 2">STR1S-6</strain>
    </source>
</reference>
<keyword evidence="2" id="KW-1185">Reference proteome</keyword>
<comment type="caution">
    <text evidence="1">The sequence shown here is derived from an EMBL/GenBank/DDBJ whole genome shotgun (WGS) entry which is preliminary data.</text>
</comment>
<protein>
    <submittedName>
        <fullName evidence="1">Uncharacterized protein</fullName>
    </submittedName>
</protein>
<sequence>MIYAAGRYWGTDREIAAALGPDVTPAMIRRWRDPRRWKNPTDALLTIEGRSPLDQAAAIEVDKRRSTRGRPRRLDLATV</sequence>
<accession>A0ABS1YD95</accession>
<gene>
    <name evidence="1" type="ORF">JM949_07655</name>
</gene>
<evidence type="ECO:0000313" key="1">
    <source>
        <dbReference type="EMBL" id="MBM0275338.1"/>
    </source>
</evidence>
<evidence type="ECO:0000313" key="2">
    <source>
        <dbReference type="Proteomes" id="UP000622245"/>
    </source>
</evidence>
<proteinExistence type="predicted"/>
<dbReference type="Proteomes" id="UP000622245">
    <property type="component" value="Unassembled WGS sequence"/>
</dbReference>
<name>A0ABS1YD95_9ACTN</name>
<organism evidence="1 2">
    <name type="scientific">Micromonospora tarensis</name>
    <dbReference type="NCBI Taxonomy" id="2806100"/>
    <lineage>
        <taxon>Bacteria</taxon>
        <taxon>Bacillati</taxon>
        <taxon>Actinomycetota</taxon>
        <taxon>Actinomycetes</taxon>
        <taxon>Micromonosporales</taxon>
        <taxon>Micromonosporaceae</taxon>
        <taxon>Micromonospora</taxon>
    </lineage>
</organism>
<dbReference type="EMBL" id="JAEVHL010000021">
    <property type="protein sequence ID" value="MBM0275338.1"/>
    <property type="molecule type" value="Genomic_DNA"/>
</dbReference>